<accession>A0ABU5N0E6</accession>
<dbReference type="EMBL" id="JARVCO010000012">
    <property type="protein sequence ID" value="MDZ8119711.1"/>
    <property type="molecule type" value="Genomic_DNA"/>
</dbReference>
<proteinExistence type="predicted"/>
<gene>
    <name evidence="1" type="ORF">P9H32_13870</name>
</gene>
<evidence type="ECO:0000313" key="2">
    <source>
        <dbReference type="Proteomes" id="UP001290861"/>
    </source>
</evidence>
<comment type="caution">
    <text evidence="1">The sequence shown here is derived from an EMBL/GenBank/DDBJ whole genome shotgun (WGS) entry which is preliminary data.</text>
</comment>
<reference evidence="1 2" key="1">
    <citation type="journal article" date="2024" name="Appl. Environ. Microbiol.">
        <title>Pontiella agarivorans sp. nov., a novel marine anaerobic bacterium capable of degrading macroalgal polysaccharides and fixing nitrogen.</title>
        <authorList>
            <person name="Liu N."/>
            <person name="Kivenson V."/>
            <person name="Peng X."/>
            <person name="Cui Z."/>
            <person name="Lankiewicz T.S."/>
            <person name="Gosselin K.M."/>
            <person name="English C.J."/>
            <person name="Blair E.M."/>
            <person name="O'Malley M.A."/>
            <person name="Valentine D.L."/>
        </authorList>
    </citation>
    <scope>NUCLEOTIDE SEQUENCE [LARGE SCALE GENOMIC DNA]</scope>
    <source>
        <strain evidence="1 2">NLcol2</strain>
    </source>
</reference>
<organism evidence="1 2">
    <name type="scientific">Pontiella agarivorans</name>
    <dbReference type="NCBI Taxonomy" id="3038953"/>
    <lineage>
        <taxon>Bacteria</taxon>
        <taxon>Pseudomonadati</taxon>
        <taxon>Kiritimatiellota</taxon>
        <taxon>Kiritimatiellia</taxon>
        <taxon>Kiritimatiellales</taxon>
        <taxon>Pontiellaceae</taxon>
        <taxon>Pontiella</taxon>
    </lineage>
</organism>
<sequence>MIGNRDGENVRPAYGAPGGRARLFFNGGTKKERPVGTLFAEKLGVA</sequence>
<evidence type="ECO:0000313" key="1">
    <source>
        <dbReference type="EMBL" id="MDZ8119711.1"/>
    </source>
</evidence>
<dbReference type="Proteomes" id="UP001290861">
    <property type="component" value="Unassembled WGS sequence"/>
</dbReference>
<name>A0ABU5N0E6_9BACT</name>
<protein>
    <submittedName>
        <fullName evidence="1">Uncharacterized protein</fullName>
    </submittedName>
</protein>
<keyword evidence="2" id="KW-1185">Reference proteome</keyword>